<name>A0AA39DM02_VITRO</name>
<protein>
    <submittedName>
        <fullName evidence="2">Uncharacterized protein</fullName>
    </submittedName>
</protein>
<feature type="compositionally biased region" description="Low complexity" evidence="1">
    <location>
        <begin position="1"/>
        <end position="10"/>
    </location>
</feature>
<dbReference type="EMBL" id="JARBHA010000011">
    <property type="protein sequence ID" value="KAJ9688824.1"/>
    <property type="molecule type" value="Genomic_DNA"/>
</dbReference>
<evidence type="ECO:0000256" key="1">
    <source>
        <dbReference type="SAM" id="MobiDB-lite"/>
    </source>
</evidence>
<organism evidence="2 3">
    <name type="scientific">Vitis rotundifolia</name>
    <name type="common">Muscadine grape</name>
    <dbReference type="NCBI Taxonomy" id="103349"/>
    <lineage>
        <taxon>Eukaryota</taxon>
        <taxon>Viridiplantae</taxon>
        <taxon>Streptophyta</taxon>
        <taxon>Embryophyta</taxon>
        <taxon>Tracheophyta</taxon>
        <taxon>Spermatophyta</taxon>
        <taxon>Magnoliopsida</taxon>
        <taxon>eudicotyledons</taxon>
        <taxon>Gunneridae</taxon>
        <taxon>Pentapetalae</taxon>
        <taxon>rosids</taxon>
        <taxon>Vitales</taxon>
        <taxon>Vitaceae</taxon>
        <taxon>Viteae</taxon>
        <taxon>Vitis</taxon>
    </lineage>
</organism>
<dbReference type="Proteomes" id="UP001168098">
    <property type="component" value="Unassembled WGS sequence"/>
</dbReference>
<keyword evidence="3" id="KW-1185">Reference proteome</keyword>
<gene>
    <name evidence="2" type="ORF">PVL29_014464</name>
</gene>
<feature type="compositionally biased region" description="Basic residues" evidence="1">
    <location>
        <begin position="20"/>
        <end position="29"/>
    </location>
</feature>
<evidence type="ECO:0000313" key="3">
    <source>
        <dbReference type="Proteomes" id="UP001168098"/>
    </source>
</evidence>
<evidence type="ECO:0000313" key="2">
    <source>
        <dbReference type="EMBL" id="KAJ9688824.1"/>
    </source>
</evidence>
<accession>A0AA39DM02</accession>
<feature type="region of interest" description="Disordered" evidence="1">
    <location>
        <begin position="1"/>
        <end position="32"/>
    </location>
</feature>
<reference evidence="2 3" key="1">
    <citation type="journal article" date="2023" name="BMC Biotechnol.">
        <title>Vitis rotundifolia cv Carlos genome sequencing.</title>
        <authorList>
            <person name="Huff M."/>
            <person name="Hulse-Kemp A."/>
            <person name="Scheffler B."/>
            <person name="Youngblood R."/>
            <person name="Simpson S."/>
            <person name="Babiker E."/>
            <person name="Staton M."/>
        </authorList>
    </citation>
    <scope>NUCLEOTIDE SEQUENCE [LARGE SCALE GENOMIC DNA]</scope>
    <source>
        <tissue evidence="2">Leaf</tissue>
    </source>
</reference>
<comment type="caution">
    <text evidence="2">The sequence shown here is derived from an EMBL/GenBank/DDBJ whole genome shotgun (WGS) entry which is preliminary data.</text>
</comment>
<dbReference type="AlphaFoldDB" id="A0AA39DM02"/>
<sequence>MNGKSVVSSSSKEKEDGKANKPRMRLERKRTREEKLKVLSDLSVFQNLAAMLDAEKFREKKKRRRKKKKKNVEVGAQEDGVANSSLFSDWFSGKTDSKRKKCLL</sequence>
<proteinExistence type="predicted"/>